<proteinExistence type="predicted"/>
<keyword evidence="2" id="KW-1185">Reference proteome</keyword>
<reference evidence="1 2" key="1">
    <citation type="submission" date="2018-08" db="EMBL/GenBank/DDBJ databases">
        <title>Bacillus chawlae sp. nov., Bacillus glennii sp. nov., and Bacillus saganii sp. nov. Isolated from the Vehicle Assembly Building at Kennedy Space Center where the Viking Spacecraft were Assembled.</title>
        <authorList>
            <person name="Seuylemezian A."/>
            <person name="Vaishampayan P."/>
        </authorList>
    </citation>
    <scope>NUCLEOTIDE SEQUENCE [LARGE SCALE GENOMIC DNA]</scope>
    <source>
        <strain evidence="1 2">V44-8</strain>
    </source>
</reference>
<evidence type="ECO:0000313" key="2">
    <source>
        <dbReference type="Proteomes" id="UP000262939"/>
    </source>
</evidence>
<name>A0A372LF68_9BACI</name>
<accession>A0A372LF68</accession>
<dbReference type="EMBL" id="QVTD01000003">
    <property type="protein sequence ID" value="RFU64719.1"/>
    <property type="molecule type" value="Genomic_DNA"/>
</dbReference>
<dbReference type="Proteomes" id="UP000262939">
    <property type="component" value="Unassembled WGS sequence"/>
</dbReference>
<protein>
    <submittedName>
        <fullName evidence="1">DUF2533 family protein</fullName>
    </submittedName>
</protein>
<comment type="caution">
    <text evidence="1">The sequence shown here is derived from an EMBL/GenBank/DDBJ whole genome shotgun (WGS) entry which is preliminary data.</text>
</comment>
<dbReference type="RefSeq" id="WP_117320894.1">
    <property type="nucleotide sequence ID" value="NZ_QVTD01000003.1"/>
</dbReference>
<evidence type="ECO:0000313" key="1">
    <source>
        <dbReference type="EMBL" id="RFU64719.1"/>
    </source>
</evidence>
<dbReference type="Pfam" id="PF10752">
    <property type="entry name" value="DUF2533"/>
    <property type="match status" value="1"/>
</dbReference>
<sequence>MSVHKDLIKHANKQHQTYKQFLALDEERERYIQEAVLLCQQGKSFTTAKINEVTDRINLLAKLRVVPSRKNVTGQMIEEYVNKISSR</sequence>
<gene>
    <name evidence="1" type="ORF">D0466_01980</name>
</gene>
<organism evidence="1 2">
    <name type="scientific">Peribacillus glennii</name>
    <dbReference type="NCBI Taxonomy" id="2303991"/>
    <lineage>
        <taxon>Bacteria</taxon>
        <taxon>Bacillati</taxon>
        <taxon>Bacillota</taxon>
        <taxon>Bacilli</taxon>
        <taxon>Bacillales</taxon>
        <taxon>Bacillaceae</taxon>
        <taxon>Peribacillus</taxon>
    </lineage>
</organism>
<dbReference type="OrthoDB" id="2679622at2"/>
<dbReference type="InterPro" id="IPR019688">
    <property type="entry name" value="DUF2533"/>
</dbReference>
<dbReference type="AlphaFoldDB" id="A0A372LF68"/>